<evidence type="ECO:0000313" key="3">
    <source>
        <dbReference type="Proteomes" id="UP000015105"/>
    </source>
</evidence>
<reference evidence="2" key="4">
    <citation type="submission" date="2019-03" db="UniProtKB">
        <authorList>
            <consortium name="EnsemblPlants"/>
        </authorList>
    </citation>
    <scope>IDENTIFICATION</scope>
</reference>
<dbReference type="EnsemblPlants" id="AET7Gv20847900.3">
    <property type="protein sequence ID" value="AET7Gv20847900.3"/>
    <property type="gene ID" value="AET7Gv20847900"/>
</dbReference>
<accession>A0A453S796</accession>
<dbReference type="Proteomes" id="UP000015105">
    <property type="component" value="Chromosome 7D"/>
</dbReference>
<dbReference type="Gramene" id="AET7Gv20847900.3">
    <property type="protein sequence ID" value="AET7Gv20847900.3"/>
    <property type="gene ID" value="AET7Gv20847900"/>
</dbReference>
<keyword evidence="3" id="KW-1185">Reference proteome</keyword>
<feature type="compositionally biased region" description="Pro residues" evidence="1">
    <location>
        <begin position="16"/>
        <end position="26"/>
    </location>
</feature>
<feature type="compositionally biased region" description="Low complexity" evidence="1">
    <location>
        <begin position="46"/>
        <end position="56"/>
    </location>
</feature>
<feature type="compositionally biased region" description="Low complexity" evidence="1">
    <location>
        <begin position="71"/>
        <end position="87"/>
    </location>
</feature>
<reference evidence="2" key="3">
    <citation type="journal article" date="2017" name="Nature">
        <title>Genome sequence of the progenitor of the wheat D genome Aegilops tauschii.</title>
        <authorList>
            <person name="Luo M.C."/>
            <person name="Gu Y.Q."/>
            <person name="Puiu D."/>
            <person name="Wang H."/>
            <person name="Twardziok S.O."/>
            <person name="Deal K.R."/>
            <person name="Huo N."/>
            <person name="Zhu T."/>
            <person name="Wang L."/>
            <person name="Wang Y."/>
            <person name="McGuire P.E."/>
            <person name="Liu S."/>
            <person name="Long H."/>
            <person name="Ramasamy R.K."/>
            <person name="Rodriguez J.C."/>
            <person name="Van S.L."/>
            <person name="Yuan L."/>
            <person name="Wang Z."/>
            <person name="Xia Z."/>
            <person name="Xiao L."/>
            <person name="Anderson O.D."/>
            <person name="Ouyang S."/>
            <person name="Liang Y."/>
            <person name="Zimin A.V."/>
            <person name="Pertea G."/>
            <person name="Qi P."/>
            <person name="Bennetzen J.L."/>
            <person name="Dai X."/>
            <person name="Dawson M.W."/>
            <person name="Muller H.G."/>
            <person name="Kugler K."/>
            <person name="Rivarola-Duarte L."/>
            <person name="Spannagl M."/>
            <person name="Mayer K.F.X."/>
            <person name="Lu F.H."/>
            <person name="Bevan M.W."/>
            <person name="Leroy P."/>
            <person name="Li P."/>
            <person name="You F.M."/>
            <person name="Sun Q."/>
            <person name="Liu Z."/>
            <person name="Lyons E."/>
            <person name="Wicker T."/>
            <person name="Salzberg S.L."/>
            <person name="Devos K.M."/>
            <person name="Dvorak J."/>
        </authorList>
    </citation>
    <scope>NUCLEOTIDE SEQUENCE [LARGE SCALE GENOMIC DNA]</scope>
    <source>
        <strain evidence="2">cv. AL8/78</strain>
    </source>
</reference>
<feature type="region of interest" description="Disordered" evidence="1">
    <location>
        <begin position="1"/>
        <end position="146"/>
    </location>
</feature>
<feature type="compositionally biased region" description="Low complexity" evidence="1">
    <location>
        <begin position="118"/>
        <end position="132"/>
    </location>
</feature>
<name>A0A453S796_AEGTS</name>
<evidence type="ECO:0000256" key="1">
    <source>
        <dbReference type="SAM" id="MobiDB-lite"/>
    </source>
</evidence>
<reference evidence="3" key="2">
    <citation type="journal article" date="2017" name="Nat. Plants">
        <title>The Aegilops tauschii genome reveals multiple impacts of transposons.</title>
        <authorList>
            <person name="Zhao G."/>
            <person name="Zou C."/>
            <person name="Li K."/>
            <person name="Wang K."/>
            <person name="Li T."/>
            <person name="Gao L."/>
            <person name="Zhang X."/>
            <person name="Wang H."/>
            <person name="Yang Z."/>
            <person name="Liu X."/>
            <person name="Jiang W."/>
            <person name="Mao L."/>
            <person name="Kong X."/>
            <person name="Jiao Y."/>
            <person name="Jia J."/>
        </authorList>
    </citation>
    <scope>NUCLEOTIDE SEQUENCE [LARGE SCALE GENOMIC DNA]</scope>
    <source>
        <strain evidence="3">cv. AL8/78</strain>
    </source>
</reference>
<dbReference type="AlphaFoldDB" id="A0A453S796"/>
<reference evidence="3" key="1">
    <citation type="journal article" date="2014" name="Science">
        <title>Ancient hybridizations among the ancestral genomes of bread wheat.</title>
        <authorList>
            <consortium name="International Wheat Genome Sequencing Consortium,"/>
            <person name="Marcussen T."/>
            <person name="Sandve S.R."/>
            <person name="Heier L."/>
            <person name="Spannagl M."/>
            <person name="Pfeifer M."/>
            <person name="Jakobsen K.S."/>
            <person name="Wulff B.B."/>
            <person name="Steuernagel B."/>
            <person name="Mayer K.F."/>
            <person name="Olsen O.A."/>
        </authorList>
    </citation>
    <scope>NUCLEOTIDE SEQUENCE [LARGE SCALE GENOMIC DNA]</scope>
    <source>
        <strain evidence="3">cv. AL8/78</strain>
    </source>
</reference>
<evidence type="ECO:0000313" key="2">
    <source>
        <dbReference type="EnsemblPlants" id="AET7Gv20847900.3"/>
    </source>
</evidence>
<protein>
    <submittedName>
        <fullName evidence="2">Uncharacterized protein</fullName>
    </submittedName>
</protein>
<proteinExistence type="predicted"/>
<reference evidence="2" key="5">
    <citation type="journal article" date="2021" name="G3 (Bethesda)">
        <title>Aegilops tauschii genome assembly Aet v5.0 features greater sequence contiguity and improved annotation.</title>
        <authorList>
            <person name="Wang L."/>
            <person name="Zhu T."/>
            <person name="Rodriguez J.C."/>
            <person name="Deal K.R."/>
            <person name="Dubcovsky J."/>
            <person name="McGuire P.E."/>
            <person name="Lux T."/>
            <person name="Spannagl M."/>
            <person name="Mayer K.F.X."/>
            <person name="Baldrich P."/>
            <person name="Meyers B.C."/>
            <person name="Huo N."/>
            <person name="Gu Y.Q."/>
            <person name="Zhou H."/>
            <person name="Devos K.M."/>
            <person name="Bennetzen J.L."/>
            <person name="Unver T."/>
            <person name="Budak H."/>
            <person name="Gulick P.J."/>
            <person name="Galiba G."/>
            <person name="Kalapos B."/>
            <person name="Nelson D.R."/>
            <person name="Li P."/>
            <person name="You F.M."/>
            <person name="Luo M.C."/>
            <person name="Dvorak J."/>
        </authorList>
    </citation>
    <scope>NUCLEOTIDE SEQUENCE [LARGE SCALE GENOMIC DNA]</scope>
    <source>
        <strain evidence="2">cv. AL8/78</strain>
    </source>
</reference>
<sequence>PTANPYLSPPHRKPLLPSPSRSPPCRLPISSTGEPFLTASPPPRPSMASPAPLHQHPWPPPRPSSPHRHPNPSLLLPDAPLAPGLHPLRPDQSGAAPTLGREGRSPLRGRTGRGGDGSASPRSSPSSTVSKSLLQGALCAGVRRRS</sequence>
<organism evidence="2 3">
    <name type="scientific">Aegilops tauschii subsp. strangulata</name>
    <name type="common">Goatgrass</name>
    <dbReference type="NCBI Taxonomy" id="200361"/>
    <lineage>
        <taxon>Eukaryota</taxon>
        <taxon>Viridiplantae</taxon>
        <taxon>Streptophyta</taxon>
        <taxon>Embryophyta</taxon>
        <taxon>Tracheophyta</taxon>
        <taxon>Spermatophyta</taxon>
        <taxon>Magnoliopsida</taxon>
        <taxon>Liliopsida</taxon>
        <taxon>Poales</taxon>
        <taxon>Poaceae</taxon>
        <taxon>BOP clade</taxon>
        <taxon>Pooideae</taxon>
        <taxon>Triticodae</taxon>
        <taxon>Triticeae</taxon>
        <taxon>Triticinae</taxon>
        <taxon>Aegilops</taxon>
    </lineage>
</organism>